<dbReference type="InterPro" id="IPR002921">
    <property type="entry name" value="Fungal_lipase-type"/>
</dbReference>
<dbReference type="InterPro" id="IPR033556">
    <property type="entry name" value="PLA"/>
</dbReference>
<evidence type="ECO:0000259" key="7">
    <source>
        <dbReference type="Pfam" id="PF01764"/>
    </source>
</evidence>
<dbReference type="CDD" id="cd00519">
    <property type="entry name" value="Lipase_3"/>
    <property type="match status" value="1"/>
</dbReference>
<keyword evidence="6" id="KW-1133">Transmembrane helix</keyword>
<comment type="function">
    <text evidence="5">Acylhydrolase that catalyzes the hydrolysis of phospholipids at the sn-1 position.</text>
</comment>
<keyword evidence="6" id="KW-0472">Membrane</keyword>
<dbReference type="EMBL" id="VEPZ02001732">
    <property type="protein sequence ID" value="KAE8660309.1"/>
    <property type="molecule type" value="Genomic_DNA"/>
</dbReference>
<dbReference type="AlphaFoldDB" id="A0A6A2XPL3"/>
<protein>
    <recommendedName>
        <fullName evidence="5">Phospholipase A1</fullName>
        <ecNumber evidence="5">3.1.1.-</ecNumber>
    </recommendedName>
</protein>
<dbReference type="GO" id="GO:0008970">
    <property type="term" value="F:phospholipase A1 activity"/>
    <property type="evidence" value="ECO:0007669"/>
    <property type="project" value="UniProtKB-UniRule"/>
</dbReference>
<gene>
    <name evidence="8" type="ORF">F3Y22_tig00116954pilonHSYRG00131</name>
</gene>
<keyword evidence="2 5" id="KW-0378">Hydrolase</keyword>
<comment type="caution">
    <text evidence="8">The sequence shown here is derived from an EMBL/GenBank/DDBJ whole genome shotgun (WGS) entry which is preliminary data.</text>
</comment>
<accession>A0A6A2XPL3</accession>
<dbReference type="SUPFAM" id="SSF53474">
    <property type="entry name" value="alpha/beta-Hydrolases"/>
    <property type="match status" value="1"/>
</dbReference>
<dbReference type="Gene3D" id="3.40.50.1820">
    <property type="entry name" value="alpha/beta hydrolase"/>
    <property type="match status" value="1"/>
</dbReference>
<evidence type="ECO:0000313" key="9">
    <source>
        <dbReference type="Proteomes" id="UP000436088"/>
    </source>
</evidence>
<keyword evidence="4 5" id="KW-0443">Lipid metabolism</keyword>
<evidence type="ECO:0000256" key="5">
    <source>
        <dbReference type="RuleBase" id="RU367093"/>
    </source>
</evidence>
<dbReference type="Pfam" id="PF01764">
    <property type="entry name" value="Lipase_3"/>
    <property type="match status" value="1"/>
</dbReference>
<feature type="domain" description="Fungal lipase-type" evidence="7">
    <location>
        <begin position="94"/>
        <end position="256"/>
    </location>
</feature>
<feature type="transmembrane region" description="Helical" evidence="6">
    <location>
        <begin position="336"/>
        <end position="357"/>
    </location>
</feature>
<name>A0A6A2XPL3_HIBSY</name>
<reference evidence="8" key="1">
    <citation type="submission" date="2019-09" db="EMBL/GenBank/DDBJ databases">
        <title>Draft genome information of white flower Hibiscus syriacus.</title>
        <authorList>
            <person name="Kim Y.-M."/>
        </authorList>
    </citation>
    <scope>NUCLEOTIDE SEQUENCE [LARGE SCALE GENOMIC DNA]</scope>
    <source>
        <strain evidence="8">YM2019G1</strain>
    </source>
</reference>
<sequence length="372" mass="41351">MPTPMDPVLRCCIIHYAQGAGAVADLLNSKTHEPDASKEEFFSKACLVKGNPYKYDVTHFLYAGSDYVESSWFGYVAVATDEGKHALGRRDILIAWRGTSTTSEWLNDARFIIQRNASDLFATAKEHHATVHNGFHSLYTGTRPDSTHSKTSAREQVLDAVKELLNRYKDEETSITVTGFSLGAALATLTAMDIVANGYNKPSTGNRNKSSMVTAFTYGGPRVGNPGLALVFDTLGDQLHLLRMKNERDFVPTLPPGMFSYAEFGNKLIVNTHESKFLKWKGPFGLYAAFPDEYEDELNGTGSLMKTKMEMNLNANAPVEPLALSMKAKMNMNLNASISVEVFQSTIVVTIWIYMLMELRSKTSRRTLRQTN</sequence>
<dbReference type="InterPro" id="IPR029058">
    <property type="entry name" value="AB_hydrolase_fold"/>
</dbReference>
<dbReference type="EC" id="3.1.1.-" evidence="5"/>
<evidence type="ECO:0000256" key="3">
    <source>
        <dbReference type="ARBA" id="ARBA00022963"/>
    </source>
</evidence>
<evidence type="ECO:0000256" key="6">
    <source>
        <dbReference type="SAM" id="Phobius"/>
    </source>
</evidence>
<dbReference type="GO" id="GO:0016042">
    <property type="term" value="P:lipid catabolic process"/>
    <property type="evidence" value="ECO:0007669"/>
    <property type="project" value="UniProtKB-UniRule"/>
</dbReference>
<dbReference type="PANTHER" id="PTHR31828">
    <property type="entry name" value="PHOSPHOLIPASE A1-IIGAMMA"/>
    <property type="match status" value="1"/>
</dbReference>
<evidence type="ECO:0000256" key="4">
    <source>
        <dbReference type="ARBA" id="ARBA00023098"/>
    </source>
</evidence>
<organism evidence="8 9">
    <name type="scientific">Hibiscus syriacus</name>
    <name type="common">Rose of Sharon</name>
    <dbReference type="NCBI Taxonomy" id="106335"/>
    <lineage>
        <taxon>Eukaryota</taxon>
        <taxon>Viridiplantae</taxon>
        <taxon>Streptophyta</taxon>
        <taxon>Embryophyta</taxon>
        <taxon>Tracheophyta</taxon>
        <taxon>Spermatophyta</taxon>
        <taxon>Magnoliopsida</taxon>
        <taxon>eudicotyledons</taxon>
        <taxon>Gunneridae</taxon>
        <taxon>Pentapetalae</taxon>
        <taxon>rosids</taxon>
        <taxon>malvids</taxon>
        <taxon>Malvales</taxon>
        <taxon>Malvaceae</taxon>
        <taxon>Malvoideae</taxon>
        <taxon>Hibiscus</taxon>
    </lineage>
</organism>
<evidence type="ECO:0000256" key="2">
    <source>
        <dbReference type="ARBA" id="ARBA00022801"/>
    </source>
</evidence>
<keyword evidence="3 5" id="KW-0442">Lipid degradation</keyword>
<keyword evidence="6" id="KW-0812">Transmembrane</keyword>
<keyword evidence="9" id="KW-1185">Reference proteome</keyword>
<proteinExistence type="inferred from homology"/>
<dbReference type="Proteomes" id="UP000436088">
    <property type="component" value="Unassembled WGS sequence"/>
</dbReference>
<evidence type="ECO:0000313" key="8">
    <source>
        <dbReference type="EMBL" id="KAE8660309.1"/>
    </source>
</evidence>
<dbReference type="PANTHER" id="PTHR31828:SF20">
    <property type="entry name" value="PHOSPHOLIPASE A1"/>
    <property type="match status" value="1"/>
</dbReference>
<comment type="similarity">
    <text evidence="1 5">Belongs to the AB hydrolase superfamily. Lipase family.</text>
</comment>
<evidence type="ECO:0000256" key="1">
    <source>
        <dbReference type="ARBA" id="ARBA00010701"/>
    </source>
</evidence>